<evidence type="ECO:0000313" key="2">
    <source>
        <dbReference type="EMBL" id="KOR75620.1"/>
    </source>
</evidence>
<name>A0A0M1N0Q9_9MOLU</name>
<keyword evidence="1" id="KW-1133">Transmembrane helix</keyword>
<accession>A0A0M1N0Q9</accession>
<evidence type="ECO:0000256" key="1">
    <source>
        <dbReference type="SAM" id="Phobius"/>
    </source>
</evidence>
<dbReference type="STRING" id="479893.CPX_001412"/>
<dbReference type="RefSeq" id="WP_053521373.1">
    <property type="nucleotide sequence ID" value="NZ_LHCF01000003.1"/>
</dbReference>
<organism evidence="2 3">
    <name type="scientific">Candidatus Phytoplasma pruni</name>
    <dbReference type="NCBI Taxonomy" id="479893"/>
    <lineage>
        <taxon>Bacteria</taxon>
        <taxon>Bacillati</taxon>
        <taxon>Mycoplasmatota</taxon>
        <taxon>Mollicutes</taxon>
        <taxon>Acholeplasmatales</taxon>
        <taxon>Acholeplasmataceae</taxon>
        <taxon>Candidatus Phytoplasma</taxon>
        <taxon>16SrIII (X-disease group)</taxon>
    </lineage>
</organism>
<dbReference type="OrthoDB" id="386060at2"/>
<keyword evidence="1" id="KW-0472">Membrane</keyword>
<reference evidence="3" key="1">
    <citation type="submission" date="2015-05" db="EMBL/GenBank/DDBJ databases">
        <title>Draft genome sequence of 'Candidatus Phytoplasma Pruni' strain CX, a plant pathogenic bacterium.</title>
        <authorList>
            <person name="Lee I.-M."/>
            <person name="Bottner-Parker K.D."/>
            <person name="Shao J."/>
            <person name="Gundersen-Rindal D.E."/>
            <person name="Zhao Y."/>
            <person name="Davis R.E."/>
        </authorList>
    </citation>
    <scope>NUCLEOTIDE SEQUENCE [LARGE SCALE GENOMIC DNA]</scope>
    <source>
        <strain evidence="3">CX</strain>
    </source>
</reference>
<comment type="caution">
    <text evidence="2">The sequence shown here is derived from an EMBL/GenBank/DDBJ whole genome shotgun (WGS) entry which is preliminary data.</text>
</comment>
<gene>
    <name evidence="2" type="ORF">CPX_001412</name>
</gene>
<protein>
    <submittedName>
        <fullName evidence="2">Uncharacterized protein</fullName>
    </submittedName>
</protein>
<evidence type="ECO:0000313" key="3">
    <source>
        <dbReference type="Proteomes" id="UP000037386"/>
    </source>
</evidence>
<proteinExistence type="predicted"/>
<feature type="transmembrane region" description="Helical" evidence="1">
    <location>
        <begin position="12"/>
        <end position="35"/>
    </location>
</feature>
<dbReference type="EMBL" id="LHCF01000003">
    <property type="protein sequence ID" value="KOR75620.1"/>
    <property type="molecule type" value="Genomic_DNA"/>
</dbReference>
<dbReference type="AlphaFoldDB" id="A0A0M1N0Q9"/>
<sequence>MNKNIKNKNKILTIITIIIAIFFTTASILALTNYFSKQRKEKIQLMNNLPFFTIERTGGNNEDKTLLPIPIPNLNEQKYNHLITIEHEATLNSNGMDINVPLYLKISTKYNTLQTFTNPEKYLNVGLKVDNNDYDDTKRPQIRLNDKGISSLKIQISIEQKEIITNKNPQLELICDYELVDSQGKAFDGGSQTIENKISNLA</sequence>
<dbReference type="PATRIC" id="fig|479893.3.peg.196"/>
<keyword evidence="1" id="KW-0812">Transmembrane</keyword>
<dbReference type="Proteomes" id="UP000037386">
    <property type="component" value="Unassembled WGS sequence"/>
</dbReference>